<evidence type="ECO:0000259" key="2">
    <source>
        <dbReference type="PROSITE" id="PS50994"/>
    </source>
</evidence>
<proteinExistence type="predicted"/>
<dbReference type="PANTHER" id="PTHR11439">
    <property type="entry name" value="GAG-POL-RELATED RETROTRANSPOSON"/>
    <property type="match status" value="1"/>
</dbReference>
<protein>
    <submittedName>
        <fullName evidence="3">Ribonuclease H-like superfamily</fullName>
    </submittedName>
</protein>
<feature type="region of interest" description="Disordered" evidence="1">
    <location>
        <begin position="729"/>
        <end position="827"/>
    </location>
</feature>
<evidence type="ECO:0000256" key="1">
    <source>
        <dbReference type="SAM" id="MobiDB-lite"/>
    </source>
</evidence>
<dbReference type="InterPro" id="IPR013103">
    <property type="entry name" value="RVT_2"/>
</dbReference>
<accession>A0A8T1YRH4</accession>
<dbReference type="InterPro" id="IPR025724">
    <property type="entry name" value="GAG-pre-integrase_dom"/>
</dbReference>
<dbReference type="Pfam" id="PF22936">
    <property type="entry name" value="Pol_BBD"/>
    <property type="match status" value="1"/>
</dbReference>
<sequence length="1380" mass="156417">MALTVPKTKDVFKDLKFAVVLNGNNYLLWKRTTTNVLGGRKLTKHIEFTYEERLALLTRYLTLGRILYCKTAKELWDTLASVFGNESNLTRVYELKKALGSLSQDENDFNTHFGKYRSIVAELEMLRPFTTEAKVLKDRREQDLMMTLNSSYKDVIQHILRDDKVPTLEQVCAKIQKEFGSQGLFGTKGENLPTANKVGVVKQDDRTTWICDHCKKKGHLKDKCWILHPHLKPDKFKKTKANIANTSDGGLENEERAIVQYGHQEKAMQASAQNKGGVGSTSQETIVINKADLEALLQSIASKIHPGGISLFTSNSRDLNSLVLDSGASHHMISNPRLLENIKPALGSVKVANGHNVPIEGVGCINLFNKKSSAFYMPKFTSNLLSVKKTTRDLNCLAIFSPNDVKLQDIKSGNVFGQGGTKDDLYMLEDTSLNSISNNVASSIFANNVQSSVVMWHNRLGHPHSRALNLLLPGFSYDCAKCEACILGKHCKVVFPKSNTIYEKCFDLVHSDVWTSPCASRDNHKYFVTFIDEKSKYTWVTLFPSKDRVYDSFINFQNYVTNHFDAKIKILRTDNGGEYTSTKLKAHLEKCGILHQTSCPYNPQQNGIAERKNRHLMEVSRAMLFHKHMPKRFWGDAVMTACYLINRIPTRDLRNKLEPKSTKCVFIGYSTTQRGYKCFDPVTNRYYVSRDVKFMEEEAYFGEKNWEGVKDLPNLTSDRAKSLRHILEHLGNVGSPQEDREATPKEPNERTSEVQESDNNVQQEASGNQQESGREEGLSEEVEEKDPSSEGEIIESSSGDETYQAPPVTRDPIYTRENPRRGTRERKSKKCLYNCQAVAHPIQATCSIDLLPEEHKAFLSKLDVEFVPQSYEEAKGIKEWTNAVDDEVQAMTRNHTWDEEELPQGKKCVSSKWVFTIKYKSNGEIERYKARLVARGFTQTYGEDYRETFAPVAKQHTVKVVLSLATNLDWELWQMDVKNAFLQGELEEEVYMTPPPGLEDTVAPGKVLRLRKAIYGLKQSPRAWYHKLSSTLKANGFKKSESDHTLFTLQNDQGIVVVLIYVDDLIISGSNKEGIKSIKASLHSTFDIKDLGVLKYFLGIEVCRSPEGLFLSQRKYTLDLLKLTGKLGAKPVSTPLEPGYKVNRKGEKDDRPYHCPEQYRRLMGKLIYLTYTRPDISFAVNQVSQHMKEPTVYHWSMVDRILKYLKGTPGQGIWMGKNSSTEIVGYCDADYNGDRNTRQSTTGFCTFIGGNLVTWKTKKQKVVSCSSAEAEYRAMKKLTNELTWLKALLKDFGIEQKTPITFHCDNQAAIHIATNPVFHERTKHIETDCHKTREKIGDGTILPCYTKSSDQLADIFTKAASTQVCEFIHGKLGLVDLTHP</sequence>
<organism evidence="3 4">
    <name type="scientific">Arabidopsis suecica</name>
    <name type="common">Swedish thale-cress</name>
    <name type="synonym">Cardaminopsis suecica</name>
    <dbReference type="NCBI Taxonomy" id="45249"/>
    <lineage>
        <taxon>Eukaryota</taxon>
        <taxon>Viridiplantae</taxon>
        <taxon>Streptophyta</taxon>
        <taxon>Embryophyta</taxon>
        <taxon>Tracheophyta</taxon>
        <taxon>Spermatophyta</taxon>
        <taxon>Magnoliopsida</taxon>
        <taxon>eudicotyledons</taxon>
        <taxon>Gunneridae</taxon>
        <taxon>Pentapetalae</taxon>
        <taxon>rosids</taxon>
        <taxon>malvids</taxon>
        <taxon>Brassicales</taxon>
        <taxon>Brassicaceae</taxon>
        <taxon>Camelineae</taxon>
        <taxon>Arabidopsis</taxon>
    </lineage>
</organism>
<dbReference type="Pfam" id="PF00665">
    <property type="entry name" value="rve"/>
    <property type="match status" value="1"/>
</dbReference>
<dbReference type="EMBL" id="JAEFBJ010000012">
    <property type="protein sequence ID" value="KAG7548435.1"/>
    <property type="molecule type" value="Genomic_DNA"/>
</dbReference>
<dbReference type="GO" id="GO:0015074">
    <property type="term" value="P:DNA integration"/>
    <property type="evidence" value="ECO:0007669"/>
    <property type="project" value="InterPro"/>
</dbReference>
<evidence type="ECO:0000313" key="4">
    <source>
        <dbReference type="Proteomes" id="UP000694251"/>
    </source>
</evidence>
<dbReference type="Pfam" id="PF13976">
    <property type="entry name" value="gag_pre-integrs"/>
    <property type="match status" value="1"/>
</dbReference>
<reference evidence="3 4" key="1">
    <citation type="submission" date="2020-12" db="EMBL/GenBank/DDBJ databases">
        <title>Concerted genomic and epigenomic changes stabilize Arabidopsis allopolyploids.</title>
        <authorList>
            <person name="Chen Z."/>
        </authorList>
    </citation>
    <scope>NUCLEOTIDE SEQUENCE [LARGE SCALE GENOMIC DNA]</scope>
    <source>
        <strain evidence="3">As9502</strain>
        <tissue evidence="3">Leaf</tissue>
    </source>
</reference>
<gene>
    <name evidence="3" type="ORF">ISN44_As12g036250</name>
</gene>
<dbReference type="Proteomes" id="UP000694251">
    <property type="component" value="Chromosome 12"/>
</dbReference>
<comment type="caution">
    <text evidence="3">The sequence shown here is derived from an EMBL/GenBank/DDBJ whole genome shotgun (WGS) entry which is preliminary data.</text>
</comment>
<feature type="compositionally biased region" description="Basic and acidic residues" evidence="1">
    <location>
        <begin position="737"/>
        <end position="753"/>
    </location>
</feature>
<evidence type="ECO:0000313" key="3">
    <source>
        <dbReference type="EMBL" id="KAG7548435.1"/>
    </source>
</evidence>
<feature type="compositionally biased region" description="Low complexity" evidence="1">
    <location>
        <begin position="790"/>
        <end position="799"/>
    </location>
</feature>
<feature type="domain" description="Integrase catalytic" evidence="2">
    <location>
        <begin position="492"/>
        <end position="670"/>
    </location>
</feature>
<dbReference type="CDD" id="cd09272">
    <property type="entry name" value="RNase_HI_RT_Ty1"/>
    <property type="match status" value="1"/>
</dbReference>
<feature type="compositionally biased region" description="Basic and acidic residues" evidence="1">
    <location>
        <begin position="813"/>
        <end position="822"/>
    </location>
</feature>
<dbReference type="Pfam" id="PF25597">
    <property type="entry name" value="SH3_retrovirus"/>
    <property type="match status" value="1"/>
</dbReference>
<dbReference type="PANTHER" id="PTHR11439:SF463">
    <property type="entry name" value="REVERSE TRANSCRIPTASE TY1_COPIA-TYPE DOMAIN-CONTAINING PROTEIN"/>
    <property type="match status" value="1"/>
</dbReference>
<feature type="compositionally biased region" description="Polar residues" evidence="1">
    <location>
        <begin position="757"/>
        <end position="770"/>
    </location>
</feature>
<dbReference type="InterPro" id="IPR054722">
    <property type="entry name" value="PolX-like_BBD"/>
</dbReference>
<dbReference type="InterPro" id="IPR057670">
    <property type="entry name" value="SH3_retrovirus"/>
</dbReference>
<dbReference type="OrthoDB" id="1824674at2759"/>
<name>A0A8T1YRH4_ARASU</name>
<dbReference type="InterPro" id="IPR001584">
    <property type="entry name" value="Integrase_cat-core"/>
</dbReference>
<keyword evidence="4" id="KW-1185">Reference proteome</keyword>
<dbReference type="Pfam" id="PF14223">
    <property type="entry name" value="Retrotran_gag_2"/>
    <property type="match status" value="1"/>
</dbReference>
<dbReference type="Pfam" id="PF07727">
    <property type="entry name" value="RVT_2"/>
    <property type="match status" value="1"/>
</dbReference>
<dbReference type="PROSITE" id="PS50994">
    <property type="entry name" value="INTEGRASE"/>
    <property type="match status" value="1"/>
</dbReference>